<dbReference type="GeneID" id="66057263"/>
<sequence>MASLYKPSSRSAPPPCQSRSGLAARPTAPRLVVKRQVLVTGGTSSVQQPPQSPLRFIGEATVIPPAGLGFPAREWLPLVIVHNKDACQHAQDVVYTQATAKAIKEVYTSLGSFTNGTQEMPSLGRGAGVVLQEVATKVDSGRQQMQF</sequence>
<evidence type="ECO:0000256" key="1">
    <source>
        <dbReference type="SAM" id="MobiDB-lite"/>
    </source>
</evidence>
<evidence type="ECO:0000313" key="3">
    <source>
        <dbReference type="Proteomes" id="UP000006906"/>
    </source>
</evidence>
<evidence type="ECO:0000313" key="2">
    <source>
        <dbReference type="EMBL" id="PNW69750.1"/>
    </source>
</evidence>
<dbReference type="AlphaFoldDB" id="A0A2K3CN90"/>
<gene>
    <name evidence="2" type="ORF">CHLRE_21g752147v5</name>
</gene>
<dbReference type="Gramene" id="PNW69750">
    <property type="protein sequence ID" value="PNW69750"/>
    <property type="gene ID" value="CHLRE_21g752147v5"/>
</dbReference>
<dbReference type="Proteomes" id="UP000006906">
    <property type="component" value="Unassembled WGS sequence"/>
</dbReference>
<dbReference type="EMBL" id="KZ454948">
    <property type="protein sequence ID" value="PNW69750.1"/>
    <property type="molecule type" value="Genomic_DNA"/>
</dbReference>
<name>A0A2K3CN90_CHLRE</name>
<feature type="region of interest" description="Disordered" evidence="1">
    <location>
        <begin position="1"/>
        <end position="27"/>
    </location>
</feature>
<accession>A0A2K3CN90</accession>
<keyword evidence="3" id="KW-1185">Reference proteome</keyword>
<dbReference type="InParanoid" id="A0A2K3CN90"/>
<dbReference type="KEGG" id="cre:CHLRE_21g752147v5"/>
<reference evidence="2 3" key="1">
    <citation type="journal article" date="2007" name="Science">
        <title>The Chlamydomonas genome reveals the evolution of key animal and plant functions.</title>
        <authorList>
            <person name="Merchant S.S."/>
            <person name="Prochnik S.E."/>
            <person name="Vallon O."/>
            <person name="Harris E.H."/>
            <person name="Karpowicz S.J."/>
            <person name="Witman G.B."/>
            <person name="Terry A."/>
            <person name="Salamov A."/>
            <person name="Fritz-Laylin L.K."/>
            <person name="Marechal-Drouard L."/>
            <person name="Marshall W.F."/>
            <person name="Qu L.H."/>
            <person name="Nelson D.R."/>
            <person name="Sanderfoot A.A."/>
            <person name="Spalding M.H."/>
            <person name="Kapitonov V.V."/>
            <person name="Ren Q."/>
            <person name="Ferris P."/>
            <person name="Lindquist E."/>
            <person name="Shapiro H."/>
            <person name="Lucas S.M."/>
            <person name="Grimwood J."/>
            <person name="Schmutz J."/>
            <person name="Cardol P."/>
            <person name="Cerutti H."/>
            <person name="Chanfreau G."/>
            <person name="Chen C.L."/>
            <person name="Cognat V."/>
            <person name="Croft M.T."/>
            <person name="Dent R."/>
            <person name="Dutcher S."/>
            <person name="Fernandez E."/>
            <person name="Fukuzawa H."/>
            <person name="Gonzalez-Ballester D."/>
            <person name="Gonzalez-Halphen D."/>
            <person name="Hallmann A."/>
            <person name="Hanikenne M."/>
            <person name="Hippler M."/>
            <person name="Inwood W."/>
            <person name="Jabbari K."/>
            <person name="Kalanon M."/>
            <person name="Kuras R."/>
            <person name="Lefebvre P.A."/>
            <person name="Lemaire S.D."/>
            <person name="Lobanov A.V."/>
            <person name="Lohr M."/>
            <person name="Manuell A."/>
            <person name="Meier I."/>
            <person name="Mets L."/>
            <person name="Mittag M."/>
            <person name="Mittelmeier T."/>
            <person name="Moroney J.V."/>
            <person name="Moseley J."/>
            <person name="Napoli C."/>
            <person name="Nedelcu A.M."/>
            <person name="Niyogi K."/>
            <person name="Novoselov S.V."/>
            <person name="Paulsen I.T."/>
            <person name="Pazour G."/>
            <person name="Purton S."/>
            <person name="Ral J.P."/>
            <person name="Riano-Pachon D.M."/>
            <person name="Riekhof W."/>
            <person name="Rymarquis L."/>
            <person name="Schroda M."/>
            <person name="Stern D."/>
            <person name="Umen J."/>
            <person name="Willows R."/>
            <person name="Wilson N."/>
            <person name="Zimmer S.L."/>
            <person name="Allmer J."/>
            <person name="Balk J."/>
            <person name="Bisova K."/>
            <person name="Chen C.J."/>
            <person name="Elias M."/>
            <person name="Gendler K."/>
            <person name="Hauser C."/>
            <person name="Lamb M.R."/>
            <person name="Ledford H."/>
            <person name="Long J.C."/>
            <person name="Minagawa J."/>
            <person name="Page M.D."/>
            <person name="Pan J."/>
            <person name="Pootakham W."/>
            <person name="Roje S."/>
            <person name="Rose A."/>
            <person name="Stahlberg E."/>
            <person name="Terauchi A.M."/>
            <person name="Yang P."/>
            <person name="Ball S."/>
            <person name="Bowler C."/>
            <person name="Dieckmann C.L."/>
            <person name="Gladyshev V.N."/>
            <person name="Green P."/>
            <person name="Jorgensen R."/>
            <person name="Mayfield S."/>
            <person name="Mueller-Roeber B."/>
            <person name="Rajamani S."/>
            <person name="Sayre R.T."/>
            <person name="Brokstein P."/>
            <person name="Dubchak I."/>
            <person name="Goodstein D."/>
            <person name="Hornick L."/>
            <person name="Huang Y.W."/>
            <person name="Jhaveri J."/>
            <person name="Luo Y."/>
            <person name="Martinez D."/>
            <person name="Ngau W.C."/>
            <person name="Otillar B."/>
            <person name="Poliakov A."/>
            <person name="Porter A."/>
            <person name="Szajkowski L."/>
            <person name="Werner G."/>
            <person name="Zhou K."/>
            <person name="Grigoriev I.V."/>
            <person name="Rokhsar D.S."/>
            <person name="Grossman A.R."/>
        </authorList>
    </citation>
    <scope>NUCLEOTIDE SEQUENCE [LARGE SCALE GENOMIC DNA]</scope>
    <source>
        <strain evidence="3">CC-503</strain>
    </source>
</reference>
<proteinExistence type="predicted"/>
<organism evidence="2 3">
    <name type="scientific">Chlamydomonas reinhardtii</name>
    <name type="common">Chlamydomonas smithii</name>
    <dbReference type="NCBI Taxonomy" id="3055"/>
    <lineage>
        <taxon>Eukaryota</taxon>
        <taxon>Viridiplantae</taxon>
        <taxon>Chlorophyta</taxon>
        <taxon>core chlorophytes</taxon>
        <taxon>Chlorophyceae</taxon>
        <taxon>CS clade</taxon>
        <taxon>Chlamydomonadales</taxon>
        <taxon>Chlamydomonadaceae</taxon>
        <taxon>Chlamydomonas</taxon>
    </lineage>
</organism>
<dbReference type="RefSeq" id="XP_042914173.1">
    <property type="nucleotide sequence ID" value="XM_043072882.1"/>
</dbReference>
<protein>
    <submittedName>
        <fullName evidence="2">Uncharacterized protein</fullName>
    </submittedName>
</protein>
<feature type="compositionally biased region" description="Polar residues" evidence="1">
    <location>
        <begin position="1"/>
        <end position="11"/>
    </location>
</feature>